<evidence type="ECO:0000256" key="1">
    <source>
        <dbReference type="ARBA" id="ARBA00004123"/>
    </source>
</evidence>
<evidence type="ECO:0000256" key="5">
    <source>
        <dbReference type="ARBA" id="ARBA00023242"/>
    </source>
</evidence>
<dbReference type="VEuPathDB" id="VectorBase:MDOA004507"/>
<feature type="compositionally biased region" description="Pro residues" evidence="6">
    <location>
        <begin position="124"/>
        <end position="133"/>
    </location>
</feature>
<reference evidence="8" key="1">
    <citation type="submission" date="2020-05" db="UniProtKB">
        <authorList>
            <consortium name="EnsemblMetazoa"/>
        </authorList>
    </citation>
    <scope>IDENTIFICATION</scope>
    <source>
        <strain evidence="8">Aabys</strain>
    </source>
</reference>
<dbReference type="InterPro" id="IPR000210">
    <property type="entry name" value="BTB/POZ_dom"/>
</dbReference>
<comment type="subcellular location">
    <subcellularLocation>
        <location evidence="1">Nucleus</location>
    </subcellularLocation>
</comment>
<feature type="domain" description="BTB" evidence="7">
    <location>
        <begin position="32"/>
        <end position="98"/>
    </location>
</feature>
<organism evidence="8">
    <name type="scientific">Musca domestica</name>
    <name type="common">House fly</name>
    <dbReference type="NCBI Taxonomy" id="7370"/>
    <lineage>
        <taxon>Eukaryota</taxon>
        <taxon>Metazoa</taxon>
        <taxon>Ecdysozoa</taxon>
        <taxon>Arthropoda</taxon>
        <taxon>Hexapoda</taxon>
        <taxon>Insecta</taxon>
        <taxon>Pterygota</taxon>
        <taxon>Neoptera</taxon>
        <taxon>Endopterygota</taxon>
        <taxon>Diptera</taxon>
        <taxon>Brachycera</taxon>
        <taxon>Muscomorpha</taxon>
        <taxon>Muscoidea</taxon>
        <taxon>Muscidae</taxon>
        <taxon>Musca</taxon>
    </lineage>
</organism>
<dbReference type="Gene3D" id="3.30.710.10">
    <property type="entry name" value="Potassium Channel Kv1.1, Chain A"/>
    <property type="match status" value="1"/>
</dbReference>
<dbReference type="GeneID" id="101896750"/>
<accession>A0A1I8MFZ9</accession>
<feature type="region of interest" description="Disordered" evidence="6">
    <location>
        <begin position="291"/>
        <end position="326"/>
    </location>
</feature>
<feature type="compositionally biased region" description="Low complexity" evidence="6">
    <location>
        <begin position="206"/>
        <end position="242"/>
    </location>
</feature>
<evidence type="ECO:0000313" key="9">
    <source>
        <dbReference type="Proteomes" id="UP001652621"/>
    </source>
</evidence>
<evidence type="ECO:0000256" key="2">
    <source>
        <dbReference type="ARBA" id="ARBA00022723"/>
    </source>
</evidence>
<dbReference type="GO" id="GO:0008270">
    <property type="term" value="F:zinc ion binding"/>
    <property type="evidence" value="ECO:0007669"/>
    <property type="project" value="UniProtKB-KW"/>
</dbReference>
<keyword evidence="4" id="KW-0862">Zinc</keyword>
<gene>
    <name evidence="8" type="primary">101896750</name>
    <name evidence="10" type="synonym">LOC101896750</name>
</gene>
<dbReference type="GO" id="GO:0006357">
    <property type="term" value="P:regulation of transcription by RNA polymerase II"/>
    <property type="evidence" value="ECO:0007669"/>
    <property type="project" value="TreeGrafter"/>
</dbReference>
<feature type="region of interest" description="Disordered" evidence="6">
    <location>
        <begin position="116"/>
        <end position="171"/>
    </location>
</feature>
<dbReference type="OrthoDB" id="2311693at2759"/>
<feature type="compositionally biased region" description="Acidic residues" evidence="6">
    <location>
        <begin position="343"/>
        <end position="366"/>
    </location>
</feature>
<keyword evidence="3" id="KW-0863">Zinc-finger</keyword>
<dbReference type="Pfam" id="PF00651">
    <property type="entry name" value="BTB"/>
    <property type="match status" value="1"/>
</dbReference>
<keyword evidence="9" id="KW-1185">Reference proteome</keyword>
<dbReference type="Gene3D" id="2.20.25.240">
    <property type="match status" value="1"/>
</dbReference>
<feature type="region of interest" description="Disordered" evidence="6">
    <location>
        <begin position="339"/>
        <end position="398"/>
    </location>
</feature>
<dbReference type="EnsemblMetazoa" id="MDOA004507-RB">
    <property type="protein sequence ID" value="MDOA004507-PB"/>
    <property type="gene ID" value="MDOA004507"/>
</dbReference>
<name>A0A1I8MFZ9_MUSDO</name>
<keyword evidence="2" id="KW-0479">Metal-binding</keyword>
<dbReference type="PROSITE" id="PS50097">
    <property type="entry name" value="BTB"/>
    <property type="match status" value="1"/>
</dbReference>
<dbReference type="InterPro" id="IPR007588">
    <property type="entry name" value="Znf_FLYWCH"/>
</dbReference>
<dbReference type="SMART" id="SM00225">
    <property type="entry name" value="BTB"/>
    <property type="match status" value="1"/>
</dbReference>
<dbReference type="VEuPathDB" id="VectorBase:MDOMA2_014445"/>
<evidence type="ECO:0000256" key="3">
    <source>
        <dbReference type="ARBA" id="ARBA00022771"/>
    </source>
</evidence>
<evidence type="ECO:0000313" key="8">
    <source>
        <dbReference type="EnsemblMetazoa" id="MDOA004507-PB"/>
    </source>
</evidence>
<dbReference type="Pfam" id="PF04500">
    <property type="entry name" value="FLYWCH"/>
    <property type="match status" value="1"/>
</dbReference>
<feature type="region of interest" description="Disordered" evidence="6">
    <location>
        <begin position="184"/>
        <end position="262"/>
    </location>
</feature>
<proteinExistence type="predicted"/>
<dbReference type="FunFam" id="3.30.710.10:FF:000036">
    <property type="entry name" value="Mod(Mdg4), isoform H"/>
    <property type="match status" value="1"/>
</dbReference>
<dbReference type="SUPFAM" id="SSF54695">
    <property type="entry name" value="POZ domain"/>
    <property type="match status" value="1"/>
</dbReference>
<protein>
    <submittedName>
        <fullName evidence="10">Modifier of mdg4 isoform X5</fullName>
    </submittedName>
</protein>
<dbReference type="CDD" id="cd18315">
    <property type="entry name" value="BTB_POZ_BAB-like"/>
    <property type="match status" value="1"/>
</dbReference>
<dbReference type="AlphaFoldDB" id="A0A1I8MFZ9"/>
<feature type="compositionally biased region" description="Low complexity" evidence="6">
    <location>
        <begin position="134"/>
        <end position="143"/>
    </location>
</feature>
<dbReference type="GO" id="GO:0005634">
    <property type="term" value="C:nucleus"/>
    <property type="evidence" value="ECO:0007669"/>
    <property type="project" value="UniProtKB-SubCell"/>
</dbReference>
<feature type="compositionally biased region" description="Low complexity" evidence="6">
    <location>
        <begin position="382"/>
        <end position="398"/>
    </location>
</feature>
<evidence type="ECO:0000256" key="6">
    <source>
        <dbReference type="SAM" id="MobiDB-lite"/>
    </source>
</evidence>
<reference evidence="10" key="2">
    <citation type="submission" date="2025-04" db="UniProtKB">
        <authorList>
            <consortium name="RefSeq"/>
        </authorList>
    </citation>
    <scope>IDENTIFICATION</scope>
    <source>
        <strain evidence="10">Aabys</strain>
    </source>
</reference>
<dbReference type="PANTHER" id="PTHR23110">
    <property type="entry name" value="BTB DOMAIN TRANSCRIPTION FACTOR"/>
    <property type="match status" value="1"/>
</dbReference>
<sequence length="582" mass="65005">MADDEQFSLCWNNFNSNLSAGFHESLCRGDLVDVTLAAEGQFVKAHRLVLSVCSPYFRKMFTQMPANQHAFVFLKDVSHTALKDLIQFMYCGEVNVKQEALPAFISTAEALQIKGLTDSDPPQSQTPPEPSTPTPQIQPQQIQNPARVRQRTSTARSYKIETVDDSGDDTKQTTQIVIQTTAPTHPPQATITTQAPQQQHHHHHQQQQQPPQQQHIQQPMQTQTHQLTSVSLPTATTTTAVVSHKRPAQRTNLGSVPHIKRTKSTIDPLEATDASVATQQINVQGTLVTSDVTKSQAQQHHHQQQQQQTQSHHHHQQSQPQQQSNEPEYIDLPIELPTKSEPDYVEDAGDVDQGEQDGNYVEDESYGDMRYDESYFTEGEDGAATGGNASTGGTTNAGATATTSKAIVKSQPLSDSSYMDTTGDQGNSDAQDTKLVFIESPWATPCLVLNNFMYNCHSRKNNKEYWRCHNYSKKMKSERCRSRCVLENGTLKCLSGGEHNHPPHTEKIAKMMDRNRSMGHHLTNATMMPRIKIPRRTISVDCQKETPITLSASQHTHPTRHLSQSSEQHLITQSTLMLISDE</sequence>
<keyword evidence="5" id="KW-0539">Nucleus</keyword>
<dbReference type="Proteomes" id="UP001652621">
    <property type="component" value="Unplaced"/>
</dbReference>
<dbReference type="PANTHER" id="PTHR23110:SF92">
    <property type="entry name" value="MODIFIER OF MDG4"/>
    <property type="match status" value="1"/>
</dbReference>
<evidence type="ECO:0000256" key="4">
    <source>
        <dbReference type="ARBA" id="ARBA00022833"/>
    </source>
</evidence>
<feature type="region of interest" description="Disordered" evidence="6">
    <location>
        <begin position="552"/>
        <end position="582"/>
    </location>
</feature>
<evidence type="ECO:0000259" key="7">
    <source>
        <dbReference type="PROSITE" id="PS50097"/>
    </source>
</evidence>
<feature type="compositionally biased region" description="Low complexity" evidence="6">
    <location>
        <begin position="184"/>
        <end position="198"/>
    </location>
</feature>
<dbReference type="InterPro" id="IPR051095">
    <property type="entry name" value="Dros_DevTransReg"/>
</dbReference>
<evidence type="ECO:0000313" key="10">
    <source>
        <dbReference type="RefSeq" id="XP_005180543.1"/>
    </source>
</evidence>
<dbReference type="RefSeq" id="XP_005180543.1">
    <property type="nucleotide sequence ID" value="XM_005180486.3"/>
</dbReference>
<dbReference type="InterPro" id="IPR011333">
    <property type="entry name" value="SKP1/BTB/POZ_sf"/>
</dbReference>